<feature type="transmembrane region" description="Helical" evidence="2">
    <location>
        <begin position="86"/>
        <end position="109"/>
    </location>
</feature>
<feature type="region of interest" description="Disordered" evidence="1">
    <location>
        <begin position="140"/>
        <end position="198"/>
    </location>
</feature>
<evidence type="ECO:0000256" key="1">
    <source>
        <dbReference type="SAM" id="MobiDB-lite"/>
    </source>
</evidence>
<proteinExistence type="predicted"/>
<accession>A0A1I7TTT2</accession>
<reference evidence="5" key="1">
    <citation type="submission" date="2016-11" db="UniProtKB">
        <authorList>
            <consortium name="WormBaseParasite"/>
        </authorList>
    </citation>
    <scope>IDENTIFICATION</scope>
</reference>
<dbReference type="Proteomes" id="UP000095282">
    <property type="component" value="Unplaced"/>
</dbReference>
<evidence type="ECO:0000313" key="5">
    <source>
        <dbReference type="WBParaSite" id="Csp11.Scaffold629.g11708.t1"/>
    </source>
</evidence>
<organism evidence="4 5">
    <name type="scientific">Caenorhabditis tropicalis</name>
    <dbReference type="NCBI Taxonomy" id="1561998"/>
    <lineage>
        <taxon>Eukaryota</taxon>
        <taxon>Metazoa</taxon>
        <taxon>Ecdysozoa</taxon>
        <taxon>Nematoda</taxon>
        <taxon>Chromadorea</taxon>
        <taxon>Rhabditida</taxon>
        <taxon>Rhabditina</taxon>
        <taxon>Rhabditomorpha</taxon>
        <taxon>Rhabditoidea</taxon>
        <taxon>Rhabditidae</taxon>
        <taxon>Peloderinae</taxon>
        <taxon>Caenorhabditis</taxon>
    </lineage>
</organism>
<dbReference type="PANTHER" id="PTHR23062:SF3">
    <property type="entry name" value="ANF_RECEPTOR DOMAIN-CONTAINING PROTEIN-RELATED"/>
    <property type="match status" value="1"/>
</dbReference>
<name>A0A1I7TTT2_9PELO</name>
<dbReference type="AlphaFoldDB" id="A0A1I7TTT2"/>
<feature type="domain" description="DUF7154" evidence="3">
    <location>
        <begin position="358"/>
        <end position="412"/>
    </location>
</feature>
<dbReference type="InterPro" id="IPR055578">
    <property type="entry name" value="DUF7154"/>
</dbReference>
<evidence type="ECO:0000313" key="4">
    <source>
        <dbReference type="Proteomes" id="UP000095282"/>
    </source>
</evidence>
<keyword evidence="2" id="KW-0472">Membrane</keyword>
<evidence type="ECO:0000256" key="2">
    <source>
        <dbReference type="SAM" id="Phobius"/>
    </source>
</evidence>
<protein>
    <submittedName>
        <fullName evidence="5">SEA domain-containing protein</fullName>
    </submittedName>
</protein>
<feature type="compositionally biased region" description="Low complexity" evidence="1">
    <location>
        <begin position="157"/>
        <end position="192"/>
    </location>
</feature>
<dbReference type="PANTHER" id="PTHR23062">
    <property type="entry name" value="HYPOTHETICAL PROTEIN C.ELEGANS"/>
    <property type="match status" value="1"/>
</dbReference>
<keyword evidence="2" id="KW-1133">Transmembrane helix</keyword>
<dbReference type="STRING" id="1561998.A0A1I7TTT2"/>
<keyword evidence="4" id="KW-1185">Reference proteome</keyword>
<sequence>MKRIIEFRNAGFAYRDPPPRYTEEDVNDRRYVEAEVPTKRYTEAEENNKRAVEVAAPPPNPFFEPVERQRHFGILRYTVNNRFRKLMIIGICNFILITLVLLIIGFLVFEFGFKHKGTATPSTTTMKVQIRTAIKQITTKPVSTGSTTTSRATKGDTTTVTTTSTSSSTGTSSTTTSSSTVTTTTTQPTTSTKKIIEQSSNCSPLDQSTFLFSYSNDFDSATVLDAFNYFFERTGSDDHFNKLANIRFDMKTQDEFEFHSDWSDFQSSVQSNLPNTSLALFKTVGSDVLDMINRFLENDQVSICGSRIFVLTKRYPNEMDTTELVSKLRQFHVELTFVASRNSCGSWNPDVLCNLALRTNGHTFFDDDDQIFYFFGSHVTGWKSLGTGLFNVALDYQYSDTVPRTLQIRVHKKHSTIYKYWPPYD</sequence>
<feature type="compositionally biased region" description="Low complexity" evidence="1">
    <location>
        <begin position="140"/>
        <end position="150"/>
    </location>
</feature>
<dbReference type="Pfam" id="PF23673">
    <property type="entry name" value="DUF7154"/>
    <property type="match status" value="1"/>
</dbReference>
<dbReference type="WBParaSite" id="Csp11.Scaffold629.g11708.t1">
    <property type="protein sequence ID" value="Csp11.Scaffold629.g11708.t1"/>
    <property type="gene ID" value="Csp11.Scaffold629.g11708"/>
</dbReference>
<dbReference type="GO" id="GO:0045087">
    <property type="term" value="P:innate immune response"/>
    <property type="evidence" value="ECO:0007669"/>
    <property type="project" value="TreeGrafter"/>
</dbReference>
<keyword evidence="2" id="KW-0812">Transmembrane</keyword>
<evidence type="ECO:0000259" key="3">
    <source>
        <dbReference type="Pfam" id="PF23673"/>
    </source>
</evidence>